<dbReference type="OrthoDB" id="4918558at2759"/>
<dbReference type="InParanoid" id="A0A5J5EF74"/>
<comment type="caution">
    <text evidence="2">The sequence shown here is derived from an EMBL/GenBank/DDBJ whole genome shotgun (WGS) entry which is preliminary data.</text>
</comment>
<dbReference type="Proteomes" id="UP000326924">
    <property type="component" value="Unassembled WGS sequence"/>
</dbReference>
<keyword evidence="1" id="KW-1133">Transmembrane helix</keyword>
<organism evidence="2 3">
    <name type="scientific">Sphaerosporella brunnea</name>
    <dbReference type="NCBI Taxonomy" id="1250544"/>
    <lineage>
        <taxon>Eukaryota</taxon>
        <taxon>Fungi</taxon>
        <taxon>Dikarya</taxon>
        <taxon>Ascomycota</taxon>
        <taxon>Pezizomycotina</taxon>
        <taxon>Pezizomycetes</taxon>
        <taxon>Pezizales</taxon>
        <taxon>Pyronemataceae</taxon>
        <taxon>Sphaerosporella</taxon>
    </lineage>
</organism>
<dbReference type="AlphaFoldDB" id="A0A5J5EF74"/>
<evidence type="ECO:0000313" key="3">
    <source>
        <dbReference type="Proteomes" id="UP000326924"/>
    </source>
</evidence>
<keyword evidence="1" id="KW-0812">Transmembrane</keyword>
<feature type="transmembrane region" description="Helical" evidence="1">
    <location>
        <begin position="73"/>
        <end position="95"/>
    </location>
</feature>
<reference evidence="2 3" key="1">
    <citation type="submission" date="2019-09" db="EMBL/GenBank/DDBJ databases">
        <title>Draft genome of the ectomycorrhizal ascomycete Sphaerosporella brunnea.</title>
        <authorList>
            <consortium name="DOE Joint Genome Institute"/>
            <person name="Benucci G.M."/>
            <person name="Marozzi G."/>
            <person name="Antonielli L."/>
            <person name="Sanchez S."/>
            <person name="Marco P."/>
            <person name="Wang X."/>
            <person name="Falini L.B."/>
            <person name="Barry K."/>
            <person name="Haridas S."/>
            <person name="Lipzen A."/>
            <person name="Labutti K."/>
            <person name="Grigoriev I.V."/>
            <person name="Murat C."/>
            <person name="Martin F."/>
            <person name="Albertini E."/>
            <person name="Donnini D."/>
            <person name="Bonito G."/>
        </authorList>
    </citation>
    <scope>NUCLEOTIDE SEQUENCE [LARGE SCALE GENOMIC DNA]</scope>
    <source>
        <strain evidence="2 3">Sb_GMNB300</strain>
    </source>
</reference>
<sequence length="175" mass="19426">MDTGLLFSLLRVLELLTLIPIWGMLSWFVNAWQPATTPPDYILFLFIVSLLATVYALLTLLDYRANRWTPLYVSLLDLCFFGVLIGGVVVLAPYAQHTDCLSYTAAPRVVYYGNGSGSFSAGALAANRQCLMLKASWGLGVVDVLLFFFTAVLAWMGWYGSGVVVVRRSGRRGRW</sequence>
<accession>A0A5J5EF74</accession>
<feature type="transmembrane region" description="Helical" evidence="1">
    <location>
        <begin position="12"/>
        <end position="29"/>
    </location>
</feature>
<feature type="transmembrane region" description="Helical" evidence="1">
    <location>
        <begin position="41"/>
        <end position="61"/>
    </location>
</feature>
<evidence type="ECO:0000313" key="2">
    <source>
        <dbReference type="EMBL" id="KAA8893639.1"/>
    </source>
</evidence>
<keyword evidence="1" id="KW-0472">Membrane</keyword>
<name>A0A5J5EF74_9PEZI</name>
<proteinExistence type="predicted"/>
<feature type="transmembrane region" description="Helical" evidence="1">
    <location>
        <begin position="144"/>
        <end position="166"/>
    </location>
</feature>
<protein>
    <submittedName>
        <fullName evidence="2">Uncharacterized protein</fullName>
    </submittedName>
</protein>
<dbReference type="EMBL" id="VXIS01000417">
    <property type="protein sequence ID" value="KAA8893639.1"/>
    <property type="molecule type" value="Genomic_DNA"/>
</dbReference>
<keyword evidence="3" id="KW-1185">Reference proteome</keyword>
<evidence type="ECO:0000256" key="1">
    <source>
        <dbReference type="SAM" id="Phobius"/>
    </source>
</evidence>
<gene>
    <name evidence="2" type="ORF">FN846DRAFT_503411</name>
</gene>